<evidence type="ECO:0000313" key="2">
    <source>
        <dbReference type="Proteomes" id="UP000282322"/>
    </source>
</evidence>
<proteinExistence type="predicted"/>
<protein>
    <submittedName>
        <fullName evidence="1">Uncharacterized protein</fullName>
    </submittedName>
</protein>
<keyword evidence="2" id="KW-1185">Reference proteome</keyword>
<organism evidence="1 2">
    <name type="scientific">Halocatena pleomorpha</name>
    <dbReference type="NCBI Taxonomy" id="1785090"/>
    <lineage>
        <taxon>Archaea</taxon>
        <taxon>Methanobacteriati</taxon>
        <taxon>Methanobacteriota</taxon>
        <taxon>Stenosarchaea group</taxon>
        <taxon>Halobacteria</taxon>
        <taxon>Halobacteriales</taxon>
        <taxon>Natronomonadaceae</taxon>
        <taxon>Halocatena</taxon>
    </lineage>
</organism>
<dbReference type="Proteomes" id="UP000282322">
    <property type="component" value="Unassembled WGS sequence"/>
</dbReference>
<comment type="caution">
    <text evidence="1">The sequence shown here is derived from an EMBL/GenBank/DDBJ whole genome shotgun (WGS) entry which is preliminary data.</text>
</comment>
<evidence type="ECO:0000313" key="1">
    <source>
        <dbReference type="EMBL" id="RRJ31041.1"/>
    </source>
</evidence>
<dbReference type="InterPro" id="IPR043811">
    <property type="entry name" value="DUF5793"/>
</dbReference>
<gene>
    <name evidence="1" type="ORF">EIK79_08515</name>
</gene>
<accession>A0A3P3RC58</accession>
<dbReference type="EMBL" id="RRCH01000017">
    <property type="protein sequence ID" value="RRJ31041.1"/>
    <property type="molecule type" value="Genomic_DNA"/>
</dbReference>
<reference evidence="1 2" key="1">
    <citation type="submission" date="2018-11" db="EMBL/GenBank/DDBJ databases">
        <title>Taxonoimc description of Halomarina strain SPP-AMP-1.</title>
        <authorList>
            <person name="Pal Y."/>
            <person name="Srinivasana K."/>
            <person name="Verma A."/>
            <person name="Kumar P."/>
        </authorList>
    </citation>
    <scope>NUCLEOTIDE SEQUENCE [LARGE SCALE GENOMIC DNA]</scope>
    <source>
        <strain evidence="1 2">SPP-AMP-1</strain>
    </source>
</reference>
<dbReference type="AlphaFoldDB" id="A0A3P3RC58"/>
<sequence>MRDYFTLDVTTGGRSKPQITVSFDGPSEQFMEQLGVDTGASPSLDSDRLDVSYRMHDDSMAIGTSGVFAVTDRVTGDFILECNADAGTIDSLVTAAREHDNSTTDGQYQFTLTINDREVLSCDRDLFLVYSTEGELLRQQSLIPSGVEL</sequence>
<name>A0A3P3RC58_9EURY</name>
<dbReference type="Pfam" id="PF19106">
    <property type="entry name" value="DUF5793"/>
    <property type="match status" value="1"/>
</dbReference>